<dbReference type="SMART" id="SM00494">
    <property type="entry name" value="ChtBD2"/>
    <property type="match status" value="3"/>
</dbReference>
<evidence type="ECO:0000313" key="6">
    <source>
        <dbReference type="Proteomes" id="UP000515204"/>
    </source>
</evidence>
<evidence type="ECO:0000259" key="5">
    <source>
        <dbReference type="PROSITE" id="PS50940"/>
    </source>
</evidence>
<organism evidence="6 7">
    <name type="scientific">Dinoponera quadriceps</name>
    <name type="common">South American ant</name>
    <dbReference type="NCBI Taxonomy" id="609295"/>
    <lineage>
        <taxon>Eukaryota</taxon>
        <taxon>Metazoa</taxon>
        <taxon>Ecdysozoa</taxon>
        <taxon>Arthropoda</taxon>
        <taxon>Hexapoda</taxon>
        <taxon>Insecta</taxon>
        <taxon>Pterygota</taxon>
        <taxon>Neoptera</taxon>
        <taxon>Endopterygota</taxon>
        <taxon>Hymenoptera</taxon>
        <taxon>Apocrita</taxon>
        <taxon>Aculeata</taxon>
        <taxon>Formicoidea</taxon>
        <taxon>Formicidae</taxon>
        <taxon>Ponerinae</taxon>
        <taxon>Ponerini</taxon>
        <taxon>Dinoponera</taxon>
    </lineage>
</organism>
<dbReference type="SMART" id="SM00636">
    <property type="entry name" value="Glyco_18"/>
    <property type="match status" value="1"/>
</dbReference>
<dbReference type="PROSITE" id="PS50940">
    <property type="entry name" value="CHIT_BIND_II"/>
    <property type="match status" value="3"/>
</dbReference>
<keyword evidence="2" id="KW-0147">Chitin-binding</keyword>
<accession>A0A6P3XUE4</accession>
<dbReference type="InterPro" id="IPR002557">
    <property type="entry name" value="Chitin-bd_dom"/>
</dbReference>
<name>A0A6P3XUE4_DINQU</name>
<dbReference type="InterPro" id="IPR017853">
    <property type="entry name" value="GH"/>
</dbReference>
<dbReference type="Pfam" id="PF01607">
    <property type="entry name" value="CBM_14"/>
    <property type="match status" value="3"/>
</dbReference>
<dbReference type="Gene3D" id="3.20.20.80">
    <property type="entry name" value="Glycosidases"/>
    <property type="match status" value="1"/>
</dbReference>
<protein>
    <submittedName>
        <fullName evidence="7">Mucin-19-like</fullName>
    </submittedName>
</protein>
<feature type="region of interest" description="Disordered" evidence="3">
    <location>
        <begin position="850"/>
        <end position="879"/>
    </location>
</feature>
<dbReference type="RefSeq" id="XP_014481772.1">
    <property type="nucleotide sequence ID" value="XM_014626286.1"/>
</dbReference>
<dbReference type="InterPro" id="IPR029070">
    <property type="entry name" value="Chitinase_insertion_sf"/>
</dbReference>
<evidence type="ECO:0000256" key="3">
    <source>
        <dbReference type="SAM" id="MobiDB-lite"/>
    </source>
</evidence>
<feature type="compositionally biased region" description="Polar residues" evidence="3">
    <location>
        <begin position="1072"/>
        <end position="1083"/>
    </location>
</feature>
<dbReference type="SUPFAM" id="SSF57625">
    <property type="entry name" value="Invertebrate chitin-binding proteins"/>
    <property type="match status" value="3"/>
</dbReference>
<feature type="region of interest" description="Disordered" evidence="3">
    <location>
        <begin position="1260"/>
        <end position="1319"/>
    </location>
</feature>
<reference evidence="7" key="1">
    <citation type="submission" date="2025-08" db="UniProtKB">
        <authorList>
            <consortium name="RefSeq"/>
        </authorList>
    </citation>
    <scope>IDENTIFICATION</scope>
</reference>
<dbReference type="InterPro" id="IPR011583">
    <property type="entry name" value="Chitinase_II/V-like_cat"/>
</dbReference>
<feature type="region of interest" description="Disordered" evidence="3">
    <location>
        <begin position="896"/>
        <end position="919"/>
    </location>
</feature>
<dbReference type="SUPFAM" id="SSF51445">
    <property type="entry name" value="(Trans)glycosidases"/>
    <property type="match status" value="1"/>
</dbReference>
<feature type="compositionally biased region" description="Low complexity" evidence="3">
    <location>
        <begin position="1265"/>
        <end position="1292"/>
    </location>
</feature>
<dbReference type="GO" id="GO:0004568">
    <property type="term" value="F:chitinase activity"/>
    <property type="evidence" value="ECO:0007669"/>
    <property type="project" value="TreeGrafter"/>
</dbReference>
<sequence>MWRRGVLLVSFALIALGSTTKCPKRKTSPVREILCYTSTFEAQLLADSVCGCTTLVHQNHDVRNLSISDIADLRKSLGEMHPPLQFVISIHDPEKTLRTSAMLRQEAIARIIAVMKEVDGVELNVTAGSKERLYNFVKSLKDEMIRKSYDKRIFVTLPSKSEDLAKQFDLKELAKYVDLFTLPTDYLTDEDSTFVTFHPSRLIGLFDILNTDSLVDLIIGLGAPKRKILVSLPANAYEFTLKDESENVPRSETTEKEPTPIDRKQLCEAITSGEWTVERDEDLTAPYAFRNKTWISFEDKISVGIKGKYAFLRDLAGLAVRNIENDVKTECERPITHEIHQSFTELKRKSRHAVLNALEDELHQAQFSYPNQAKSSNFRVVRAVDTEGHIRAVRENTQTEFICRRQGYFVHPKSCNRFYRCVKFNQEIEDYSVFEFDCPAGLSFDERTEVCVWPGSLPQGSPCPGSSEIAPVAGKRFECPSRSGYYADPQNCRWFFACMDLGGPELMAFEFRCPYGLVFDETKLVCEWPWLVPACSESGSAYTRTEYDYRGYTTGTSTGFGTGGYVTGSIPGYSVTTGPAYSGADYSKTTVAGAHGTSGPNYFGFTTGHAGGHQAGISTARVGTISGHAGSSGSSAIGYSGSTGPYGGSVPVSTYPGSLDIHVASVSPGVTVGGSTRYPATSSGIGSTGHTASGGAGYSGYTGGVAGYADTGSSGIATGISASTGGYSGDFGGGHSTRGGTTYSGTPESGYPGPTVYPTGVRPGSVGGSHPAAGVSYSQPGTGYFGSTQSLGSPIDIHIDSTGLKHDGSTGQYAESDAFNQPGSVVSATGKPYVPQIGVTYQGIGGSDAATRGSTSYSSGTLTGGLTSPSSPYKPGGGGRVTFNAPYDTGKYPEMHRVGGGSASSNAYSGATGRQPSSSTTGFSLYGSVPEFPYSGATSGGAEIAGSINGGYTGSTTEECQDSVGAEYSKVTDGISVGSVGIGVNLPSGSGVDSKPGYIPSDIPGRPGVTTAVTTGHSTRGGAQFSGATGTSSTGVRYDDEDGYTVPVFIRPAEPIYPLIGTTGARDHSRTTETYGSRVTSGYAQPGLARPHLNVSIFNDQISTDYVHAGTTGAIMSGASVEGSIITDDSLSGTILSHGSTSGAVSATASDQGAITTGGAHPGYIATSSGTPGYVVTDGERKIDVGSAGGGTIIYGIPSSGISSTGPSTPGVVLKGDLAPNVLVSGQPAFGVSLGGSIQPGSVVSATGRPYVPQTGVTYQGIGGSDSATRGSTSYSSGTLTGGLTSPSSPYKPGGGGRVTFNAPYDTGKYSESDLPDYRPTSATIPDSIVSGGKIESTGGVVLGSTVSGIRGPSTTAPGYSATRPSVFTPSGFTKTGPTKTGITTAVLSGGGSYSVSTNERRPILNPDNIGEKAFEGNVIDYTRTSSIGNIDRLFSTLTPPGYSSTPAPGGRVTLQSATPGYSYPKPTVKFVTGGASPAAPILPTDGNLPVTTPTPFLSVELHNGPPDRTSVFGSKLPTVSSGFPTPTVAPVGYTTKQPGTYQTTLFGAAKIPGAVSTGRPVFDTGYKTVIVPTNIPASVFTEDRFTQRIGGSQAGSISTPTGFGVPFQRTDTSPKDYSSFTSPSPVLGYLPGGPSEPGVTASTAKYDVPTVTGRPEFVGVTYKKPSPGFSGVTYKSPSSVVSPTTFRPTDTYYPGQGFSTPSSSGTTAGGGSPTNLDISRDEIDKLITNYRGTVKYTPSVYDSSASSGHDFTSTKKFSSSSSSTKTGGTFAIASGPTTSSYEVTTKPEGKGKVIVKWSDLHPLLLGKLGADCTCKADPFANLRGPGEKKLIASSRGKVDLANYDESDVYVDLEDGEEGDYVTNYGDFSPQPYKISGPLEVTSVATVSSNLPASSYLPSAMPPTISEPPAKNNALGEPNRFRGGLRVGKKLNDVAPSPNSITSEEDDPDQIIDGVIDCARPGLFRHPNLCNKFYACYWDQWKKKFTLHIFNCPVHLTFDSHAGACNWPSKGPACQADNLLV</sequence>
<comment type="similarity">
    <text evidence="1">Belongs to the glycosyl hydrolase 18 family. Chitinase class II subfamily.</text>
</comment>
<dbReference type="PANTHER" id="PTHR11177">
    <property type="entry name" value="CHITINASE"/>
    <property type="match status" value="1"/>
</dbReference>
<feature type="domain" description="Chitin-binding type-2" evidence="5">
    <location>
        <begin position="1955"/>
        <end position="2016"/>
    </location>
</feature>
<keyword evidence="4" id="KW-0732">Signal</keyword>
<feature type="signal peptide" evidence="4">
    <location>
        <begin position="1"/>
        <end position="17"/>
    </location>
</feature>
<proteinExistence type="inferred from homology"/>
<feature type="region of interest" description="Disordered" evidence="3">
    <location>
        <begin position="1929"/>
        <end position="1948"/>
    </location>
</feature>
<dbReference type="KEGG" id="dqu:106748087"/>
<feature type="region of interest" description="Disordered" evidence="3">
    <location>
        <begin position="1060"/>
        <end position="1083"/>
    </location>
</feature>
<dbReference type="InterPro" id="IPR036508">
    <property type="entry name" value="Chitin-bd_dom_sf"/>
</dbReference>
<dbReference type="Gene3D" id="2.170.140.10">
    <property type="entry name" value="Chitin binding domain"/>
    <property type="match status" value="3"/>
</dbReference>
<feature type="compositionally biased region" description="Low complexity" evidence="3">
    <location>
        <begin position="1755"/>
        <end position="1771"/>
    </location>
</feature>
<evidence type="ECO:0000256" key="2">
    <source>
        <dbReference type="ARBA" id="ARBA00022669"/>
    </source>
</evidence>
<dbReference type="Proteomes" id="UP000515204">
    <property type="component" value="Unplaced"/>
</dbReference>
<feature type="compositionally biased region" description="Polar residues" evidence="3">
    <location>
        <begin position="1026"/>
        <end position="1035"/>
    </location>
</feature>
<evidence type="ECO:0000256" key="4">
    <source>
        <dbReference type="SAM" id="SignalP"/>
    </source>
</evidence>
<dbReference type="GO" id="GO:0006032">
    <property type="term" value="P:chitin catabolic process"/>
    <property type="evidence" value="ECO:0007669"/>
    <property type="project" value="TreeGrafter"/>
</dbReference>
<feature type="region of interest" description="Disordered" evidence="3">
    <location>
        <begin position="731"/>
        <end position="750"/>
    </location>
</feature>
<feature type="region of interest" description="Disordered" evidence="3">
    <location>
        <begin position="1693"/>
        <end position="1721"/>
    </location>
</feature>
<keyword evidence="6" id="KW-1185">Reference proteome</keyword>
<feature type="chain" id="PRO_5027902922" evidence="4">
    <location>
        <begin position="18"/>
        <end position="2021"/>
    </location>
</feature>
<dbReference type="GeneID" id="106748087"/>
<dbReference type="GO" id="GO:0005975">
    <property type="term" value="P:carbohydrate metabolic process"/>
    <property type="evidence" value="ECO:0007669"/>
    <property type="project" value="InterPro"/>
</dbReference>
<dbReference type="OrthoDB" id="76388at2759"/>
<evidence type="ECO:0000256" key="1">
    <source>
        <dbReference type="ARBA" id="ARBA00009121"/>
    </source>
</evidence>
<feature type="region of interest" description="Disordered" evidence="3">
    <location>
        <begin position="1743"/>
        <end position="1771"/>
    </location>
</feature>
<feature type="domain" description="Chitin-binding type-2" evidence="5">
    <location>
        <begin position="400"/>
        <end position="465"/>
    </location>
</feature>
<dbReference type="GO" id="GO:0008061">
    <property type="term" value="F:chitin binding"/>
    <property type="evidence" value="ECO:0007669"/>
    <property type="project" value="UniProtKB-KW"/>
</dbReference>
<feature type="region of interest" description="Disordered" evidence="3">
    <location>
        <begin position="1016"/>
        <end position="1038"/>
    </location>
</feature>
<feature type="domain" description="Chitin-binding type-2" evidence="5">
    <location>
        <begin position="476"/>
        <end position="537"/>
    </location>
</feature>
<feature type="compositionally biased region" description="Low complexity" evidence="3">
    <location>
        <begin position="1695"/>
        <end position="1707"/>
    </location>
</feature>
<dbReference type="Pfam" id="PF00704">
    <property type="entry name" value="Glyco_hydro_18"/>
    <property type="match status" value="1"/>
</dbReference>
<dbReference type="Gene3D" id="3.10.50.10">
    <property type="match status" value="1"/>
</dbReference>
<gene>
    <name evidence="7" type="primary">LOC106748087</name>
</gene>
<dbReference type="PANTHER" id="PTHR11177:SF235">
    <property type="entry name" value="CHITINASE-LIKE PROTEIN IDGF1-RELATED"/>
    <property type="match status" value="1"/>
</dbReference>
<feature type="compositionally biased region" description="Polar residues" evidence="3">
    <location>
        <begin position="738"/>
        <end position="747"/>
    </location>
</feature>
<feature type="compositionally biased region" description="Low complexity" evidence="3">
    <location>
        <begin position="853"/>
        <end position="874"/>
    </location>
</feature>
<dbReference type="GO" id="GO:0005576">
    <property type="term" value="C:extracellular region"/>
    <property type="evidence" value="ECO:0007669"/>
    <property type="project" value="InterPro"/>
</dbReference>
<evidence type="ECO:0000313" key="7">
    <source>
        <dbReference type="RefSeq" id="XP_014481772.1"/>
    </source>
</evidence>
<dbReference type="InterPro" id="IPR001223">
    <property type="entry name" value="Glyco_hydro18_cat"/>
</dbReference>
<dbReference type="InterPro" id="IPR050314">
    <property type="entry name" value="Glycosyl_Hydrlase_18"/>
</dbReference>